<sequence length="101" mass="11487">MRSGALQLRGVLSREETRISVPKRTLYARCMSISPAMCSSRDTPSTITLVIIGSRYYFSQFRPAFVVSRFVDLPRIVHRLSFVFEVLQGAIWAIQGLLFLC</sequence>
<organism evidence="1 2">
    <name type="scientific">Jimgerdemannia flammicorona</name>
    <dbReference type="NCBI Taxonomy" id="994334"/>
    <lineage>
        <taxon>Eukaryota</taxon>
        <taxon>Fungi</taxon>
        <taxon>Fungi incertae sedis</taxon>
        <taxon>Mucoromycota</taxon>
        <taxon>Mucoromycotina</taxon>
        <taxon>Endogonomycetes</taxon>
        <taxon>Endogonales</taxon>
        <taxon>Endogonaceae</taxon>
        <taxon>Jimgerdemannia</taxon>
    </lineage>
</organism>
<keyword evidence="2" id="KW-1185">Reference proteome</keyword>
<reference evidence="1 2" key="1">
    <citation type="journal article" date="2018" name="New Phytol.">
        <title>Phylogenomics of Endogonaceae and evolution of mycorrhizas within Mucoromycota.</title>
        <authorList>
            <person name="Chang Y."/>
            <person name="Desiro A."/>
            <person name="Na H."/>
            <person name="Sandor L."/>
            <person name="Lipzen A."/>
            <person name="Clum A."/>
            <person name="Barry K."/>
            <person name="Grigoriev I.V."/>
            <person name="Martin F.M."/>
            <person name="Stajich J.E."/>
            <person name="Smith M.E."/>
            <person name="Bonito G."/>
            <person name="Spatafora J.W."/>
        </authorList>
    </citation>
    <scope>NUCLEOTIDE SEQUENCE [LARGE SCALE GENOMIC DNA]</scope>
    <source>
        <strain evidence="1 2">GMNB39</strain>
    </source>
</reference>
<protein>
    <submittedName>
        <fullName evidence="1">Uncharacterized protein</fullName>
    </submittedName>
</protein>
<dbReference type="AlphaFoldDB" id="A0A433DBC3"/>
<evidence type="ECO:0000313" key="1">
    <source>
        <dbReference type="EMBL" id="RUP48125.1"/>
    </source>
</evidence>
<name>A0A433DBC3_9FUNG</name>
<accession>A0A433DBC3</accession>
<evidence type="ECO:0000313" key="2">
    <source>
        <dbReference type="Proteomes" id="UP000268093"/>
    </source>
</evidence>
<proteinExistence type="predicted"/>
<dbReference type="EMBL" id="RBNI01003687">
    <property type="protein sequence ID" value="RUP48125.1"/>
    <property type="molecule type" value="Genomic_DNA"/>
</dbReference>
<comment type="caution">
    <text evidence="1">The sequence shown here is derived from an EMBL/GenBank/DDBJ whole genome shotgun (WGS) entry which is preliminary data.</text>
</comment>
<dbReference type="Proteomes" id="UP000268093">
    <property type="component" value="Unassembled WGS sequence"/>
</dbReference>
<gene>
    <name evidence="1" type="ORF">BC936DRAFT_144930</name>
</gene>